<evidence type="ECO:0000313" key="10">
    <source>
        <dbReference type="Proteomes" id="UP001329151"/>
    </source>
</evidence>
<dbReference type="InterPro" id="IPR042094">
    <property type="entry name" value="T2SS_GspF_sf"/>
</dbReference>
<comment type="subcellular location">
    <subcellularLocation>
        <location evidence="1">Cell membrane</location>
        <topology evidence="1">Multi-pass membrane protein</topology>
    </subcellularLocation>
</comment>
<feature type="transmembrane region" description="Helical" evidence="7">
    <location>
        <begin position="104"/>
        <end position="125"/>
    </location>
</feature>
<dbReference type="InterPro" id="IPR003004">
    <property type="entry name" value="GspF/PilC"/>
</dbReference>
<sequence>MGQWAELLESGLPVLDSLELSGELQNGNRQGRLLVDRLQRTRQFLQSGQNLQTAFRASFGALPTPLEVAFMCGQASGDLGAALNEQLQRWRTTREANIALAKSLIYPGVVLALALACWVFLHQVSSPHLTMTKASLGGEFKWSEGLLLVGAAMMTIALVLRMHQRNTGSGKQFFIPHKPRLASDFYHMIGCELQSGLDLMHCLRHRSFPQIAGLRLGSFSPQAHMLKELNQLASEVQRHLRQGQGLGQAMQQAQAPLFLIRQCQLAEQTGNLAHCFFLAAKVYEMRAKAAQERLQNVLPPLALALSATTLAMAYQFTLAPLYSNLTGLA</sequence>
<dbReference type="GO" id="GO:0005886">
    <property type="term" value="C:plasma membrane"/>
    <property type="evidence" value="ECO:0007669"/>
    <property type="project" value="UniProtKB-SubCell"/>
</dbReference>
<organism evidence="9 10">
    <name type="scientific">Limnobacter thiooxidans</name>
    <dbReference type="NCBI Taxonomy" id="131080"/>
    <lineage>
        <taxon>Bacteria</taxon>
        <taxon>Pseudomonadati</taxon>
        <taxon>Pseudomonadota</taxon>
        <taxon>Betaproteobacteria</taxon>
        <taxon>Burkholderiales</taxon>
        <taxon>Burkholderiaceae</taxon>
        <taxon>Limnobacter</taxon>
    </lineage>
</organism>
<evidence type="ECO:0000256" key="5">
    <source>
        <dbReference type="ARBA" id="ARBA00022989"/>
    </source>
</evidence>
<evidence type="ECO:0000256" key="3">
    <source>
        <dbReference type="ARBA" id="ARBA00022475"/>
    </source>
</evidence>
<evidence type="ECO:0000313" key="9">
    <source>
        <dbReference type="EMBL" id="BET24841.1"/>
    </source>
</evidence>
<gene>
    <name evidence="9" type="ORF">RGQ30_03420</name>
</gene>
<keyword evidence="5 7" id="KW-1133">Transmembrane helix</keyword>
<dbReference type="AlphaFoldDB" id="A0AA86IZ19"/>
<evidence type="ECO:0000256" key="7">
    <source>
        <dbReference type="SAM" id="Phobius"/>
    </source>
</evidence>
<keyword evidence="3" id="KW-1003">Cell membrane</keyword>
<dbReference type="KEGG" id="lto:RGQ30_03420"/>
<dbReference type="PANTHER" id="PTHR30012">
    <property type="entry name" value="GENERAL SECRETION PATHWAY PROTEIN"/>
    <property type="match status" value="1"/>
</dbReference>
<proteinExistence type="inferred from homology"/>
<dbReference type="PANTHER" id="PTHR30012:SF0">
    <property type="entry name" value="TYPE II SECRETION SYSTEM PROTEIN F-RELATED"/>
    <property type="match status" value="1"/>
</dbReference>
<feature type="domain" description="Type II secretion system protein GspF" evidence="8">
    <location>
        <begin position="226"/>
        <end position="313"/>
    </location>
</feature>
<keyword evidence="6 7" id="KW-0472">Membrane</keyword>
<feature type="domain" description="Type II secretion system protein GspF" evidence="8">
    <location>
        <begin position="3"/>
        <end position="117"/>
    </location>
</feature>
<dbReference type="Pfam" id="PF00482">
    <property type="entry name" value="T2SSF"/>
    <property type="match status" value="2"/>
</dbReference>
<comment type="similarity">
    <text evidence="2">Belongs to the GSP F family.</text>
</comment>
<dbReference type="Proteomes" id="UP001329151">
    <property type="component" value="Chromosome"/>
</dbReference>
<dbReference type="EMBL" id="AP028947">
    <property type="protein sequence ID" value="BET24841.1"/>
    <property type="molecule type" value="Genomic_DNA"/>
</dbReference>
<keyword evidence="4 7" id="KW-0812">Transmembrane</keyword>
<evidence type="ECO:0000256" key="1">
    <source>
        <dbReference type="ARBA" id="ARBA00004651"/>
    </source>
</evidence>
<accession>A0AA86IZ19</accession>
<evidence type="ECO:0000259" key="8">
    <source>
        <dbReference type="Pfam" id="PF00482"/>
    </source>
</evidence>
<evidence type="ECO:0000256" key="6">
    <source>
        <dbReference type="ARBA" id="ARBA00023136"/>
    </source>
</evidence>
<reference evidence="9 10" key="1">
    <citation type="submission" date="2023-10" db="EMBL/GenBank/DDBJ databases">
        <title>Complete Genome Sequence of Limnobacter thiooxidans CS-K2T, Isolated from freshwater lake sediments in Bavaria, Germany.</title>
        <authorList>
            <person name="Naruki M."/>
            <person name="Watanabe A."/>
            <person name="Warashina T."/>
            <person name="Morita T."/>
            <person name="Arakawa K."/>
        </authorList>
    </citation>
    <scope>NUCLEOTIDE SEQUENCE [LARGE SCALE GENOMIC DNA]</scope>
    <source>
        <strain evidence="9 10">CS-K2</strain>
    </source>
</reference>
<evidence type="ECO:0000256" key="4">
    <source>
        <dbReference type="ARBA" id="ARBA00022692"/>
    </source>
</evidence>
<name>A0AA86IZ19_9BURK</name>
<evidence type="ECO:0000256" key="2">
    <source>
        <dbReference type="ARBA" id="ARBA00005745"/>
    </source>
</evidence>
<keyword evidence="10" id="KW-1185">Reference proteome</keyword>
<feature type="transmembrane region" description="Helical" evidence="7">
    <location>
        <begin position="301"/>
        <end position="322"/>
    </location>
</feature>
<protein>
    <recommendedName>
        <fullName evidence="8">Type II secretion system protein GspF domain-containing protein</fullName>
    </recommendedName>
</protein>
<dbReference type="InterPro" id="IPR018076">
    <property type="entry name" value="T2SS_GspF_dom"/>
</dbReference>
<feature type="transmembrane region" description="Helical" evidence="7">
    <location>
        <begin position="145"/>
        <end position="162"/>
    </location>
</feature>
<dbReference type="Gene3D" id="1.20.81.30">
    <property type="entry name" value="Type II secretion system (T2SS), domain F"/>
    <property type="match status" value="2"/>
</dbReference>